<accession>A0A3L6QKD8</accession>
<evidence type="ECO:0000256" key="17">
    <source>
        <dbReference type="SAM" id="MobiDB-lite"/>
    </source>
</evidence>
<dbReference type="InterPro" id="IPR008271">
    <property type="entry name" value="Ser/Thr_kinase_AS"/>
</dbReference>
<evidence type="ECO:0000256" key="12">
    <source>
        <dbReference type="ARBA" id="ARBA00023136"/>
    </source>
</evidence>
<feature type="binding site" evidence="15">
    <location>
        <position position="182"/>
    </location>
    <ligand>
        <name>ATP</name>
        <dbReference type="ChEBI" id="CHEBI:30616"/>
    </ligand>
</feature>
<evidence type="ECO:0000259" key="18">
    <source>
        <dbReference type="PROSITE" id="PS50011"/>
    </source>
</evidence>
<keyword evidence="8 15" id="KW-0547">Nucleotide-binding</keyword>
<feature type="region of interest" description="Disordered" evidence="17">
    <location>
        <begin position="63"/>
        <end position="88"/>
    </location>
</feature>
<keyword evidence="7" id="KW-0677">Repeat</keyword>
<evidence type="ECO:0000256" key="8">
    <source>
        <dbReference type="ARBA" id="ARBA00022741"/>
    </source>
</evidence>
<evidence type="ECO:0000256" key="6">
    <source>
        <dbReference type="ARBA" id="ARBA00022729"/>
    </source>
</evidence>
<keyword evidence="12" id="KW-0472">Membrane</keyword>
<evidence type="ECO:0000256" key="14">
    <source>
        <dbReference type="ARBA" id="ARBA00023180"/>
    </source>
</evidence>
<dbReference type="AlphaFoldDB" id="A0A3L6QKD8"/>
<keyword evidence="14" id="KW-0325">Glycoprotein</keyword>
<evidence type="ECO:0000256" key="4">
    <source>
        <dbReference type="ARBA" id="ARBA00022679"/>
    </source>
</evidence>
<dbReference type="InterPro" id="IPR052059">
    <property type="entry name" value="CR_Ser/Thr_kinase"/>
</dbReference>
<keyword evidence="4" id="KW-0808">Transferase</keyword>
<keyword evidence="2 16" id="KW-0723">Serine/threonine-protein kinase</keyword>
<evidence type="ECO:0000256" key="1">
    <source>
        <dbReference type="ARBA" id="ARBA00004167"/>
    </source>
</evidence>
<keyword evidence="10 15" id="KW-0067">ATP-binding</keyword>
<dbReference type="InterPro" id="IPR000719">
    <property type="entry name" value="Prot_kinase_dom"/>
</dbReference>
<evidence type="ECO:0000256" key="10">
    <source>
        <dbReference type="ARBA" id="ARBA00022840"/>
    </source>
</evidence>
<dbReference type="PANTHER" id="PTHR47973">
    <property type="entry name" value="CYSTEINE-RICH RECEPTOR-LIKE PROTEIN KINASE 3"/>
    <property type="match status" value="1"/>
</dbReference>
<evidence type="ECO:0000256" key="11">
    <source>
        <dbReference type="ARBA" id="ARBA00022989"/>
    </source>
</evidence>
<dbReference type="GO" id="GO:0016020">
    <property type="term" value="C:membrane"/>
    <property type="evidence" value="ECO:0007669"/>
    <property type="project" value="UniProtKB-SubCell"/>
</dbReference>
<dbReference type="Proteomes" id="UP000275267">
    <property type="component" value="Unassembled WGS sequence"/>
</dbReference>
<keyword evidence="11" id="KW-1133">Transmembrane helix</keyword>
<evidence type="ECO:0000256" key="3">
    <source>
        <dbReference type="ARBA" id="ARBA00022553"/>
    </source>
</evidence>
<evidence type="ECO:0000313" key="20">
    <source>
        <dbReference type="Proteomes" id="UP000275267"/>
    </source>
</evidence>
<keyword evidence="5" id="KW-0812">Transmembrane</keyword>
<keyword evidence="3" id="KW-0597">Phosphoprotein</keyword>
<keyword evidence="13" id="KW-0675">Receptor</keyword>
<dbReference type="InterPro" id="IPR017441">
    <property type="entry name" value="Protein_kinase_ATP_BS"/>
</dbReference>
<dbReference type="GO" id="GO:0005524">
    <property type="term" value="F:ATP binding"/>
    <property type="evidence" value="ECO:0007669"/>
    <property type="project" value="UniProtKB-UniRule"/>
</dbReference>
<keyword evidence="9" id="KW-0418">Kinase</keyword>
<dbReference type="Gene3D" id="1.10.510.10">
    <property type="entry name" value="Transferase(Phosphotransferase) domain 1"/>
    <property type="match status" value="1"/>
</dbReference>
<evidence type="ECO:0000256" key="2">
    <source>
        <dbReference type="ARBA" id="ARBA00022527"/>
    </source>
</evidence>
<dbReference type="FunFam" id="3.30.200.20:FF:000162">
    <property type="entry name" value="Adenine nucleotide alpha hydrolase-like domain kinase"/>
    <property type="match status" value="1"/>
</dbReference>
<evidence type="ECO:0000256" key="7">
    <source>
        <dbReference type="ARBA" id="ARBA00022737"/>
    </source>
</evidence>
<sequence length="481" mass="53222">MPSPADGDRGVNMVVKPAVRTSDDSTAVLTPVHHSLRPGPHHHALRRCRHKFWISPCHQRRRAGPPARTLGGCTALSPRSQSPSRHGEFNASRLLARQDANQPRLPRRASCSSLTMALLRGCLCRSEEDFRGLLNLENLRLFSYKEIRAATNNFDRRNKLGRGGFGTVYKGVWGDGTTFAAKVLCSESEQGIKEFLAEIESISDVKHANLVRLLGCCIQRKNRILIYEYLENNSLDHALQALGSANGATSLTWSRRSDICVGTAKGLSYLHEEHEPNIVHRDIKASNVLLDRDYRPKIGDFGLAKLFPDNVTHISTGVVGTCGYLAPEYFVHGQLTKKADVYSFGVLVLEIISGRRISQTIRSDMFLVREAWVLYQQGSLLDLVDARMENYPEEEALRYLRVGLACTQVAPSSRPTMGQVVALLSRPVALHEAAMMRPPSFAEHRGPSAVVQTSPKARWPPPPAEPAVCSASFTCSEVAPR</sequence>
<comment type="similarity">
    <text evidence="16">Belongs to the protein kinase superfamily.</text>
</comment>
<dbReference type="SMART" id="SM00220">
    <property type="entry name" value="S_TKc"/>
    <property type="match status" value="1"/>
</dbReference>
<dbReference type="FunFam" id="1.10.510.10:FF:000044">
    <property type="entry name" value="Putative LRR receptor-like serine/threonine-protein kinase"/>
    <property type="match status" value="1"/>
</dbReference>
<evidence type="ECO:0000256" key="13">
    <source>
        <dbReference type="ARBA" id="ARBA00023170"/>
    </source>
</evidence>
<keyword evidence="6" id="KW-0732">Signal</keyword>
<comment type="caution">
    <text evidence="19">The sequence shown here is derived from an EMBL/GenBank/DDBJ whole genome shotgun (WGS) entry which is preliminary data.</text>
</comment>
<feature type="domain" description="Protein kinase" evidence="18">
    <location>
        <begin position="154"/>
        <end position="434"/>
    </location>
</feature>
<proteinExistence type="inferred from homology"/>
<keyword evidence="20" id="KW-1185">Reference proteome</keyword>
<dbReference type="Gene3D" id="3.30.200.20">
    <property type="entry name" value="Phosphorylase Kinase, domain 1"/>
    <property type="match status" value="1"/>
</dbReference>
<evidence type="ECO:0000256" key="16">
    <source>
        <dbReference type="RuleBase" id="RU000304"/>
    </source>
</evidence>
<name>A0A3L6QKD8_PANMI</name>
<evidence type="ECO:0000256" key="9">
    <source>
        <dbReference type="ARBA" id="ARBA00022777"/>
    </source>
</evidence>
<reference evidence="20" key="1">
    <citation type="journal article" date="2019" name="Nat. Commun.">
        <title>The genome of broomcorn millet.</title>
        <authorList>
            <person name="Zou C."/>
            <person name="Miki D."/>
            <person name="Li D."/>
            <person name="Tang Q."/>
            <person name="Xiao L."/>
            <person name="Rajput S."/>
            <person name="Deng P."/>
            <person name="Jia W."/>
            <person name="Huang R."/>
            <person name="Zhang M."/>
            <person name="Sun Y."/>
            <person name="Hu J."/>
            <person name="Fu X."/>
            <person name="Schnable P.S."/>
            <person name="Li F."/>
            <person name="Zhang H."/>
            <person name="Feng B."/>
            <person name="Zhu X."/>
            <person name="Liu R."/>
            <person name="Schnable J.C."/>
            <person name="Zhu J.-K."/>
            <person name="Zhang H."/>
        </authorList>
    </citation>
    <scope>NUCLEOTIDE SEQUENCE [LARGE SCALE GENOMIC DNA]</scope>
</reference>
<dbReference type="PROSITE" id="PS00107">
    <property type="entry name" value="PROTEIN_KINASE_ATP"/>
    <property type="match status" value="1"/>
</dbReference>
<organism evidence="19 20">
    <name type="scientific">Panicum miliaceum</name>
    <name type="common">Proso millet</name>
    <name type="synonym">Broomcorn millet</name>
    <dbReference type="NCBI Taxonomy" id="4540"/>
    <lineage>
        <taxon>Eukaryota</taxon>
        <taxon>Viridiplantae</taxon>
        <taxon>Streptophyta</taxon>
        <taxon>Embryophyta</taxon>
        <taxon>Tracheophyta</taxon>
        <taxon>Spermatophyta</taxon>
        <taxon>Magnoliopsida</taxon>
        <taxon>Liliopsida</taxon>
        <taxon>Poales</taxon>
        <taxon>Poaceae</taxon>
        <taxon>PACMAD clade</taxon>
        <taxon>Panicoideae</taxon>
        <taxon>Panicodae</taxon>
        <taxon>Paniceae</taxon>
        <taxon>Panicinae</taxon>
        <taxon>Panicum</taxon>
        <taxon>Panicum sect. Panicum</taxon>
    </lineage>
</organism>
<protein>
    <recommendedName>
        <fullName evidence="18">Protein kinase domain-containing protein</fullName>
    </recommendedName>
</protein>
<dbReference type="OrthoDB" id="4062651at2759"/>
<evidence type="ECO:0000256" key="5">
    <source>
        <dbReference type="ARBA" id="ARBA00022692"/>
    </source>
</evidence>
<gene>
    <name evidence="19" type="ORF">C2845_PM12G10620</name>
</gene>
<dbReference type="EMBL" id="PQIB02000012">
    <property type="protein sequence ID" value="RLM80739.1"/>
    <property type="molecule type" value="Genomic_DNA"/>
</dbReference>
<dbReference type="Pfam" id="PF00069">
    <property type="entry name" value="Pkinase"/>
    <property type="match status" value="1"/>
</dbReference>
<dbReference type="PROSITE" id="PS00108">
    <property type="entry name" value="PROTEIN_KINASE_ST"/>
    <property type="match status" value="1"/>
</dbReference>
<dbReference type="InterPro" id="IPR011009">
    <property type="entry name" value="Kinase-like_dom_sf"/>
</dbReference>
<dbReference type="PROSITE" id="PS50011">
    <property type="entry name" value="PROTEIN_KINASE_DOM"/>
    <property type="match status" value="1"/>
</dbReference>
<dbReference type="GO" id="GO:0004674">
    <property type="term" value="F:protein serine/threonine kinase activity"/>
    <property type="evidence" value="ECO:0007669"/>
    <property type="project" value="UniProtKB-KW"/>
</dbReference>
<dbReference type="CDD" id="cd14066">
    <property type="entry name" value="STKc_IRAK"/>
    <property type="match status" value="1"/>
</dbReference>
<comment type="subcellular location">
    <subcellularLocation>
        <location evidence="1">Membrane</location>
        <topology evidence="1">Single-pass membrane protein</topology>
    </subcellularLocation>
</comment>
<evidence type="ECO:0000256" key="15">
    <source>
        <dbReference type="PROSITE-ProRule" id="PRU10141"/>
    </source>
</evidence>
<dbReference type="STRING" id="4540.A0A3L6QKD8"/>
<dbReference type="SUPFAM" id="SSF56112">
    <property type="entry name" value="Protein kinase-like (PK-like)"/>
    <property type="match status" value="1"/>
</dbReference>
<evidence type="ECO:0000313" key="19">
    <source>
        <dbReference type="EMBL" id="RLM80739.1"/>
    </source>
</evidence>